<gene>
    <name evidence="2" type="ORF">CIBIFOJE_00024</name>
</gene>
<proteinExistence type="predicted"/>
<name>A0A7G9YW56_9EURY</name>
<reference evidence="2" key="1">
    <citation type="submission" date="2020-06" db="EMBL/GenBank/DDBJ databases">
        <title>Unique genomic features of the anaerobic methanotrophic archaea.</title>
        <authorList>
            <person name="Chadwick G.L."/>
            <person name="Skennerton C.T."/>
            <person name="Laso-Perez R."/>
            <person name="Leu A.O."/>
            <person name="Speth D.R."/>
            <person name="Yu H."/>
            <person name="Morgan-Lang C."/>
            <person name="Hatzenpichler R."/>
            <person name="Goudeau D."/>
            <person name="Malmstrom R."/>
            <person name="Brazelton W.J."/>
            <person name="Woyke T."/>
            <person name="Hallam S.J."/>
            <person name="Tyson G.W."/>
            <person name="Wegener G."/>
            <person name="Boetius A."/>
            <person name="Orphan V."/>
        </authorList>
    </citation>
    <scope>NUCLEOTIDE SEQUENCE</scope>
</reference>
<evidence type="ECO:0008006" key="3">
    <source>
        <dbReference type="Google" id="ProtNLM"/>
    </source>
</evidence>
<organism evidence="2">
    <name type="scientific">Candidatus Methanophagaceae archaeon ANME-1 ERB6</name>
    <dbReference type="NCBI Taxonomy" id="2759912"/>
    <lineage>
        <taxon>Archaea</taxon>
        <taxon>Methanobacteriati</taxon>
        <taxon>Methanobacteriota</taxon>
        <taxon>Stenosarchaea group</taxon>
        <taxon>Methanomicrobia</taxon>
        <taxon>Candidatus Methanophagales</taxon>
        <taxon>Candidatus Methanophagaceae</taxon>
    </lineage>
</organism>
<feature type="transmembrane region" description="Helical" evidence="1">
    <location>
        <begin position="41"/>
        <end position="71"/>
    </location>
</feature>
<keyword evidence="1" id="KW-0812">Transmembrane</keyword>
<feature type="transmembrane region" description="Helical" evidence="1">
    <location>
        <begin position="123"/>
        <end position="142"/>
    </location>
</feature>
<keyword evidence="1" id="KW-0472">Membrane</keyword>
<sequence>MLLLSALACTAVLTSLAVLLTRDNFYASMFMSATMIMVATIYALFGIQPVFVLIVFIFVGALGIVTVALAATYRFAPKREISWLWALPVVITALILAFSVFAAQLAPLGKIQFALQGFITPEYLLLIIFLTSLTVLLLLSVLKMGLKYKDKEGEGS</sequence>
<dbReference type="AlphaFoldDB" id="A0A7G9YW56"/>
<evidence type="ECO:0000313" key="2">
    <source>
        <dbReference type="EMBL" id="QNO52240.1"/>
    </source>
</evidence>
<evidence type="ECO:0000256" key="1">
    <source>
        <dbReference type="SAM" id="Phobius"/>
    </source>
</evidence>
<protein>
    <recommendedName>
        <fullName evidence="3">F(420)H(2) dehydrogenase subunit J</fullName>
    </recommendedName>
</protein>
<keyword evidence="1" id="KW-1133">Transmembrane helix</keyword>
<dbReference type="EMBL" id="MT631504">
    <property type="protein sequence ID" value="QNO52240.1"/>
    <property type="molecule type" value="Genomic_DNA"/>
</dbReference>
<accession>A0A7G9YW56</accession>
<feature type="transmembrane region" description="Helical" evidence="1">
    <location>
        <begin position="83"/>
        <end position="103"/>
    </location>
</feature>